<accession>Q7UXB0</accession>
<gene>
    <name evidence="1" type="ordered locus">RB1453</name>
</gene>
<dbReference type="AlphaFoldDB" id="Q7UXB0"/>
<organism evidence="1 2">
    <name type="scientific">Rhodopirellula baltica (strain DSM 10527 / NCIMB 13988 / SH1)</name>
    <dbReference type="NCBI Taxonomy" id="243090"/>
    <lineage>
        <taxon>Bacteria</taxon>
        <taxon>Pseudomonadati</taxon>
        <taxon>Planctomycetota</taxon>
        <taxon>Planctomycetia</taxon>
        <taxon>Pirellulales</taxon>
        <taxon>Pirellulaceae</taxon>
        <taxon>Rhodopirellula</taxon>
    </lineage>
</organism>
<protein>
    <submittedName>
        <fullName evidence="1">Uncharacterized protein</fullName>
    </submittedName>
</protein>
<dbReference type="HOGENOM" id="CLU_3332190_0_0_0"/>
<proteinExistence type="predicted"/>
<keyword evidence="2" id="KW-1185">Reference proteome</keyword>
<dbReference type="STRING" id="243090.RB1453"/>
<dbReference type="KEGG" id="rba:RB1453"/>
<dbReference type="InParanoid" id="Q7UXB0"/>
<dbReference type="EnsemblBacteria" id="CAD72098">
    <property type="protein sequence ID" value="CAD72098"/>
    <property type="gene ID" value="RB1453"/>
</dbReference>
<sequence>MPTRPPILLPSLECMFTYGSTRPVEIATGPVKALATFG</sequence>
<dbReference type="Proteomes" id="UP000001025">
    <property type="component" value="Chromosome"/>
</dbReference>
<reference evidence="1 2" key="1">
    <citation type="journal article" date="2003" name="Proc. Natl. Acad. Sci. U.S.A.">
        <title>Complete genome sequence of the marine planctomycete Pirellula sp. strain 1.</title>
        <authorList>
            <person name="Gloeckner F.O."/>
            <person name="Kube M."/>
            <person name="Bauer M."/>
            <person name="Teeling H."/>
            <person name="Lombardot T."/>
            <person name="Ludwig W."/>
            <person name="Gade D."/>
            <person name="Beck A."/>
            <person name="Borzym K."/>
            <person name="Heitmann K."/>
            <person name="Rabus R."/>
            <person name="Schlesner H."/>
            <person name="Amann R."/>
            <person name="Reinhardt R."/>
        </authorList>
    </citation>
    <scope>NUCLEOTIDE SEQUENCE [LARGE SCALE GENOMIC DNA]</scope>
    <source>
        <strain evidence="2">DSM 10527 / NCIMB 13988 / SH1</strain>
    </source>
</reference>
<evidence type="ECO:0000313" key="2">
    <source>
        <dbReference type="Proteomes" id="UP000001025"/>
    </source>
</evidence>
<name>Q7UXB0_RHOBA</name>
<dbReference type="EMBL" id="BX294135">
    <property type="protein sequence ID" value="CAD72098.1"/>
    <property type="molecule type" value="Genomic_DNA"/>
</dbReference>
<evidence type="ECO:0000313" key="1">
    <source>
        <dbReference type="EMBL" id="CAD72098.1"/>
    </source>
</evidence>